<organism evidence="4 5">
    <name type="scientific">Tsukamurella pulmonis</name>
    <dbReference type="NCBI Taxonomy" id="47312"/>
    <lineage>
        <taxon>Bacteria</taxon>
        <taxon>Bacillati</taxon>
        <taxon>Actinomycetota</taxon>
        <taxon>Actinomycetes</taxon>
        <taxon>Mycobacteriales</taxon>
        <taxon>Tsukamurellaceae</taxon>
        <taxon>Tsukamurella</taxon>
    </lineage>
</organism>
<dbReference type="InterPro" id="IPR036291">
    <property type="entry name" value="NAD(P)-bd_dom_sf"/>
</dbReference>
<dbReference type="CDD" id="cd05289">
    <property type="entry name" value="MDR_like_2"/>
    <property type="match status" value="1"/>
</dbReference>
<dbReference type="PANTHER" id="PTHR48106">
    <property type="entry name" value="QUINONE OXIDOREDUCTASE PIG3-RELATED"/>
    <property type="match status" value="1"/>
</dbReference>
<feature type="domain" description="Enoyl reductase (ER)" evidence="3">
    <location>
        <begin position="11"/>
        <end position="311"/>
    </location>
</feature>
<dbReference type="Proteomes" id="UP000183053">
    <property type="component" value="Unassembled WGS sequence"/>
</dbReference>
<evidence type="ECO:0000313" key="4">
    <source>
        <dbReference type="EMBL" id="SDQ90689.1"/>
    </source>
</evidence>
<proteinExistence type="predicted"/>
<dbReference type="SUPFAM" id="SSF51735">
    <property type="entry name" value="NAD(P)-binding Rossmann-fold domains"/>
    <property type="match status" value="1"/>
</dbReference>
<name>A0A1H1EQA6_9ACTN</name>
<dbReference type="InterPro" id="IPR002364">
    <property type="entry name" value="Quin_OxRdtase/zeta-crystal_CS"/>
</dbReference>
<sequence length="313" mass="31666">MAKTVVAQAFGGPEVLEVIERELPAPGPGEVIVEFRAIGVNPIDYKLYSGAYGDDPSTLPQPVGSEGAGVVTAVGTDAVGPRGPISVGDEVVVYRGDGVYASAAIQPAQAVLPKPAGVSWEDAAGLLLTGATAWDAVERIGVAAGDTVLIHGAAGGVGLLAVQLARLRGATVIGTARAANHDYLRGLGAIPVEYGDGLAERVRAVASEGVTAAIDTVGTDEAADVSLALVADRKRIVTIAGFGRAAQDGFLAIGGPDPDSARIRDEARGPLLDLAGEGKLVNAVAKTFPLVDAARAHTDLQAAHPIGKFILIP</sequence>
<dbReference type="Pfam" id="PF08240">
    <property type="entry name" value="ADH_N"/>
    <property type="match status" value="1"/>
</dbReference>
<evidence type="ECO:0000313" key="5">
    <source>
        <dbReference type="Proteomes" id="UP000183053"/>
    </source>
</evidence>
<dbReference type="Gene3D" id="3.90.180.10">
    <property type="entry name" value="Medium-chain alcohol dehydrogenases, catalytic domain"/>
    <property type="match status" value="1"/>
</dbReference>
<reference evidence="5" key="1">
    <citation type="submission" date="2016-10" db="EMBL/GenBank/DDBJ databases">
        <authorList>
            <person name="Varghese N."/>
            <person name="Submissions S."/>
        </authorList>
    </citation>
    <scope>NUCLEOTIDE SEQUENCE [LARGE SCALE GENOMIC DNA]</scope>
    <source>
        <strain evidence="5">DSM 44142</strain>
    </source>
</reference>
<dbReference type="SMART" id="SM00829">
    <property type="entry name" value="PKS_ER"/>
    <property type="match status" value="1"/>
</dbReference>
<dbReference type="SUPFAM" id="SSF50129">
    <property type="entry name" value="GroES-like"/>
    <property type="match status" value="1"/>
</dbReference>
<evidence type="ECO:0000256" key="1">
    <source>
        <dbReference type="ARBA" id="ARBA00022857"/>
    </source>
</evidence>
<evidence type="ECO:0000259" key="3">
    <source>
        <dbReference type="SMART" id="SM00829"/>
    </source>
</evidence>
<dbReference type="RefSeq" id="WP_068566208.1">
    <property type="nucleotide sequence ID" value="NZ_FNLF01000002.1"/>
</dbReference>
<dbReference type="GO" id="GO:0016651">
    <property type="term" value="F:oxidoreductase activity, acting on NAD(P)H"/>
    <property type="evidence" value="ECO:0007669"/>
    <property type="project" value="TreeGrafter"/>
</dbReference>
<dbReference type="GO" id="GO:0070402">
    <property type="term" value="F:NADPH binding"/>
    <property type="evidence" value="ECO:0007669"/>
    <property type="project" value="TreeGrafter"/>
</dbReference>
<keyword evidence="2" id="KW-0560">Oxidoreductase</keyword>
<dbReference type="AlphaFoldDB" id="A0A1H1EQA6"/>
<dbReference type="Pfam" id="PF00107">
    <property type="entry name" value="ADH_zinc_N"/>
    <property type="match status" value="1"/>
</dbReference>
<dbReference type="InterPro" id="IPR013154">
    <property type="entry name" value="ADH-like_N"/>
</dbReference>
<dbReference type="GO" id="GO:0008270">
    <property type="term" value="F:zinc ion binding"/>
    <property type="evidence" value="ECO:0007669"/>
    <property type="project" value="InterPro"/>
</dbReference>
<dbReference type="InterPro" id="IPR013149">
    <property type="entry name" value="ADH-like_C"/>
</dbReference>
<protein>
    <submittedName>
        <fullName evidence="4">NADPH:quinone reductase</fullName>
    </submittedName>
</protein>
<keyword evidence="5" id="KW-1185">Reference proteome</keyword>
<dbReference type="OrthoDB" id="4512359at2"/>
<dbReference type="STRING" id="47312.SAMN04489765_2301"/>
<accession>A0A1H1EQA6</accession>
<dbReference type="EMBL" id="FNLF01000002">
    <property type="protein sequence ID" value="SDQ90689.1"/>
    <property type="molecule type" value="Genomic_DNA"/>
</dbReference>
<keyword evidence="1" id="KW-0521">NADP</keyword>
<dbReference type="Gene3D" id="3.40.50.720">
    <property type="entry name" value="NAD(P)-binding Rossmann-like Domain"/>
    <property type="match status" value="1"/>
</dbReference>
<evidence type="ECO:0000256" key="2">
    <source>
        <dbReference type="ARBA" id="ARBA00023002"/>
    </source>
</evidence>
<dbReference type="InterPro" id="IPR011032">
    <property type="entry name" value="GroES-like_sf"/>
</dbReference>
<dbReference type="PROSITE" id="PS01162">
    <property type="entry name" value="QOR_ZETA_CRYSTAL"/>
    <property type="match status" value="1"/>
</dbReference>
<dbReference type="InterPro" id="IPR020843">
    <property type="entry name" value="ER"/>
</dbReference>
<gene>
    <name evidence="4" type="ORF">SAMN04489765_2301</name>
</gene>